<comment type="caution">
    <text evidence="1">The sequence shown here is derived from an EMBL/GenBank/DDBJ whole genome shotgun (WGS) entry which is preliminary data.</text>
</comment>
<dbReference type="Proteomes" id="UP001057452">
    <property type="component" value="Chromosome 16"/>
</dbReference>
<feature type="non-terminal residue" evidence="1">
    <location>
        <position position="1"/>
    </location>
</feature>
<keyword evidence="2" id="KW-1185">Reference proteome</keyword>
<protein>
    <submittedName>
        <fullName evidence="1">Uncharacterized protein</fullName>
    </submittedName>
</protein>
<evidence type="ECO:0000313" key="1">
    <source>
        <dbReference type="EMBL" id="KAI4811035.1"/>
    </source>
</evidence>
<name>A0ACB9WDW4_CHAAC</name>
<proteinExistence type="predicted"/>
<dbReference type="EMBL" id="CM043800">
    <property type="protein sequence ID" value="KAI4811035.1"/>
    <property type="molecule type" value="Genomic_DNA"/>
</dbReference>
<sequence length="53" mass="5666">THTHVHPGLFGLAWILPAIFTGYLPNTGTLEIFIVLMALYIGLRSSARGEAGA</sequence>
<accession>A0ACB9WDW4</accession>
<reference evidence="1" key="1">
    <citation type="submission" date="2022-05" db="EMBL/GenBank/DDBJ databases">
        <title>Chromosome-level genome of Chaenocephalus aceratus.</title>
        <authorList>
            <person name="Park H."/>
        </authorList>
    </citation>
    <scope>NUCLEOTIDE SEQUENCE</scope>
    <source>
        <strain evidence="1">KU_202001</strain>
    </source>
</reference>
<feature type="non-terminal residue" evidence="1">
    <location>
        <position position="53"/>
    </location>
</feature>
<evidence type="ECO:0000313" key="2">
    <source>
        <dbReference type="Proteomes" id="UP001057452"/>
    </source>
</evidence>
<gene>
    <name evidence="1" type="ORF">KUCAC02_013961</name>
</gene>
<organism evidence="1 2">
    <name type="scientific">Chaenocephalus aceratus</name>
    <name type="common">Blackfin icefish</name>
    <name type="synonym">Chaenichthys aceratus</name>
    <dbReference type="NCBI Taxonomy" id="36190"/>
    <lineage>
        <taxon>Eukaryota</taxon>
        <taxon>Metazoa</taxon>
        <taxon>Chordata</taxon>
        <taxon>Craniata</taxon>
        <taxon>Vertebrata</taxon>
        <taxon>Euteleostomi</taxon>
        <taxon>Actinopterygii</taxon>
        <taxon>Neopterygii</taxon>
        <taxon>Teleostei</taxon>
        <taxon>Neoteleostei</taxon>
        <taxon>Acanthomorphata</taxon>
        <taxon>Eupercaria</taxon>
        <taxon>Perciformes</taxon>
        <taxon>Notothenioidei</taxon>
        <taxon>Channichthyidae</taxon>
        <taxon>Chaenocephalus</taxon>
    </lineage>
</organism>